<dbReference type="OrthoDB" id="1858069at2759"/>
<dbReference type="STRING" id="35722.A0A0B7N670"/>
<dbReference type="InterPro" id="IPR029063">
    <property type="entry name" value="SAM-dependent_MTases_sf"/>
</dbReference>
<protein>
    <submittedName>
        <fullName evidence="1">Uncharacterized protein</fullName>
    </submittedName>
</protein>
<accession>A0A0B7N670</accession>
<name>A0A0B7N670_9FUNG</name>
<dbReference type="Gene3D" id="3.40.50.150">
    <property type="entry name" value="Vaccinia Virus protein VP39"/>
    <property type="match status" value="1"/>
</dbReference>
<reference evidence="1 2" key="1">
    <citation type="submission" date="2014-09" db="EMBL/GenBank/DDBJ databases">
        <authorList>
            <person name="Ellenberger Sabrina"/>
        </authorList>
    </citation>
    <scope>NUCLEOTIDE SEQUENCE [LARGE SCALE GENOMIC DNA]</scope>
    <source>
        <strain evidence="1 2">CBS 412.66</strain>
    </source>
</reference>
<sequence>MTVSTGLLKKPGIDHGIKQHVMDDSGYSVDHADLVVLGELVGRDLQQKMELLAHIGNGVRSGSHLMARSAHSL</sequence>
<keyword evidence="2" id="KW-1185">Reference proteome</keyword>
<proteinExistence type="predicted"/>
<organism evidence="1 2">
    <name type="scientific">Parasitella parasitica</name>
    <dbReference type="NCBI Taxonomy" id="35722"/>
    <lineage>
        <taxon>Eukaryota</taxon>
        <taxon>Fungi</taxon>
        <taxon>Fungi incertae sedis</taxon>
        <taxon>Mucoromycota</taxon>
        <taxon>Mucoromycotina</taxon>
        <taxon>Mucoromycetes</taxon>
        <taxon>Mucorales</taxon>
        <taxon>Mucorineae</taxon>
        <taxon>Mucoraceae</taxon>
        <taxon>Parasitella</taxon>
    </lineage>
</organism>
<dbReference type="EMBL" id="LN724412">
    <property type="protein sequence ID" value="CEP10559.1"/>
    <property type="molecule type" value="Genomic_DNA"/>
</dbReference>
<gene>
    <name evidence="1" type="primary">PARPA_04275.1 scaffold 12477</name>
</gene>
<dbReference type="Proteomes" id="UP000054107">
    <property type="component" value="Unassembled WGS sequence"/>
</dbReference>
<dbReference type="AlphaFoldDB" id="A0A0B7N670"/>
<evidence type="ECO:0000313" key="1">
    <source>
        <dbReference type="EMBL" id="CEP10559.1"/>
    </source>
</evidence>
<evidence type="ECO:0000313" key="2">
    <source>
        <dbReference type="Proteomes" id="UP000054107"/>
    </source>
</evidence>